<comment type="caution">
    <text evidence="3">The sequence shown here is derived from an EMBL/GenBank/DDBJ whole genome shotgun (WGS) entry which is preliminary data.</text>
</comment>
<organism evidence="3 4">
    <name type="scientific">Araneus ventricosus</name>
    <name type="common">Orbweaver spider</name>
    <name type="synonym">Epeira ventricosa</name>
    <dbReference type="NCBI Taxonomy" id="182803"/>
    <lineage>
        <taxon>Eukaryota</taxon>
        <taxon>Metazoa</taxon>
        <taxon>Ecdysozoa</taxon>
        <taxon>Arthropoda</taxon>
        <taxon>Chelicerata</taxon>
        <taxon>Arachnida</taxon>
        <taxon>Araneae</taxon>
        <taxon>Araneomorphae</taxon>
        <taxon>Entelegynae</taxon>
        <taxon>Araneoidea</taxon>
        <taxon>Araneidae</taxon>
        <taxon>Araneus</taxon>
    </lineage>
</organism>
<dbReference type="EMBL" id="BGPR01000359">
    <property type="protein sequence ID" value="GBM15414.1"/>
    <property type="molecule type" value="Genomic_DNA"/>
</dbReference>
<sequence>MKENVLYLQDGVRELIVVPEAMEMESIREIHNKGHFAAQKTEDLLKRDFYISNVKKKIEPVIMNYVECILCKGKRGKGKGLLNPIPKDNIPLNTYHIDFIDPLPFKNKIYQHIFTVVDAFNKFVWFLPCQKNISGISTTKAQVTTRRLWESFQNHF</sequence>
<dbReference type="Proteomes" id="UP000499080">
    <property type="component" value="Unassembled WGS sequence"/>
</dbReference>
<proteinExistence type="predicted"/>
<dbReference type="InterPro" id="IPR041588">
    <property type="entry name" value="Integrase_H2C2"/>
</dbReference>
<dbReference type="GO" id="GO:0003676">
    <property type="term" value="F:nucleic acid binding"/>
    <property type="evidence" value="ECO:0007669"/>
    <property type="project" value="InterPro"/>
</dbReference>
<dbReference type="OrthoDB" id="6430308at2759"/>
<dbReference type="InterPro" id="IPR036397">
    <property type="entry name" value="RNaseH_sf"/>
</dbReference>
<protein>
    <recommendedName>
        <fullName evidence="1">RNA-directed DNA polymerase</fullName>
        <ecNumber evidence="1">2.7.7.49</ecNumber>
    </recommendedName>
</protein>
<reference evidence="3 4" key="1">
    <citation type="journal article" date="2019" name="Sci. Rep.">
        <title>Orb-weaving spider Araneus ventricosus genome elucidates the spidroin gene catalogue.</title>
        <authorList>
            <person name="Kono N."/>
            <person name="Nakamura H."/>
            <person name="Ohtoshi R."/>
            <person name="Moran D.A.P."/>
            <person name="Shinohara A."/>
            <person name="Yoshida Y."/>
            <person name="Fujiwara M."/>
            <person name="Mori M."/>
            <person name="Tomita M."/>
            <person name="Arakawa K."/>
        </authorList>
    </citation>
    <scope>NUCLEOTIDE SEQUENCE [LARGE SCALE GENOMIC DNA]</scope>
</reference>
<keyword evidence="4" id="KW-1185">Reference proteome</keyword>
<dbReference type="GO" id="GO:0003964">
    <property type="term" value="F:RNA-directed DNA polymerase activity"/>
    <property type="evidence" value="ECO:0007669"/>
    <property type="project" value="UniProtKB-EC"/>
</dbReference>
<evidence type="ECO:0000256" key="1">
    <source>
        <dbReference type="ARBA" id="ARBA00012493"/>
    </source>
</evidence>
<dbReference type="Pfam" id="PF17921">
    <property type="entry name" value="Integrase_H2C2"/>
    <property type="match status" value="1"/>
</dbReference>
<feature type="domain" description="Integrase zinc-binding" evidence="2">
    <location>
        <begin position="18"/>
        <end position="72"/>
    </location>
</feature>
<dbReference type="EC" id="2.7.7.49" evidence="1"/>
<dbReference type="InterPro" id="IPR012337">
    <property type="entry name" value="RNaseH-like_sf"/>
</dbReference>
<dbReference type="Gene3D" id="3.30.420.10">
    <property type="entry name" value="Ribonuclease H-like superfamily/Ribonuclease H"/>
    <property type="match status" value="1"/>
</dbReference>
<dbReference type="PANTHER" id="PTHR37984">
    <property type="entry name" value="PROTEIN CBG26694"/>
    <property type="match status" value="1"/>
</dbReference>
<evidence type="ECO:0000313" key="3">
    <source>
        <dbReference type="EMBL" id="GBM15414.1"/>
    </source>
</evidence>
<dbReference type="InterPro" id="IPR050951">
    <property type="entry name" value="Retrovirus_Pol_polyprotein"/>
</dbReference>
<dbReference type="SUPFAM" id="SSF53098">
    <property type="entry name" value="Ribonuclease H-like"/>
    <property type="match status" value="1"/>
</dbReference>
<dbReference type="AlphaFoldDB" id="A0A4Y2DHT5"/>
<name>A0A4Y2DHT5_ARAVE</name>
<evidence type="ECO:0000259" key="2">
    <source>
        <dbReference type="Pfam" id="PF17921"/>
    </source>
</evidence>
<evidence type="ECO:0000313" key="4">
    <source>
        <dbReference type="Proteomes" id="UP000499080"/>
    </source>
</evidence>
<dbReference type="PANTHER" id="PTHR37984:SF5">
    <property type="entry name" value="PROTEIN NYNRIN-LIKE"/>
    <property type="match status" value="1"/>
</dbReference>
<gene>
    <name evidence="3" type="ORF">AVEN_199667_1</name>
</gene>
<dbReference type="Gene3D" id="1.10.340.70">
    <property type="match status" value="1"/>
</dbReference>
<accession>A0A4Y2DHT5</accession>